<comment type="caution">
    <text evidence="11">The sequence shown here is derived from an EMBL/GenBank/DDBJ whole genome shotgun (WGS) entry which is preliminary data.</text>
</comment>
<comment type="subcellular location">
    <subcellularLocation>
        <location evidence="1">Cell membrane</location>
        <topology evidence="1">Multi-pass membrane protein</topology>
    </subcellularLocation>
</comment>
<dbReference type="EMBL" id="MGJP01000050">
    <property type="protein sequence ID" value="OGN08899.1"/>
    <property type="molecule type" value="Genomic_DNA"/>
</dbReference>
<evidence type="ECO:0000256" key="5">
    <source>
        <dbReference type="ARBA" id="ARBA00022692"/>
    </source>
</evidence>
<keyword evidence="3" id="KW-0328">Glycosyltransferase</keyword>
<accession>A0A1F8F9G1</accession>
<dbReference type="GO" id="GO:0000030">
    <property type="term" value="F:mannosyltransferase activity"/>
    <property type="evidence" value="ECO:0007669"/>
    <property type="project" value="InterPro"/>
</dbReference>
<feature type="transmembrane region" description="Helical" evidence="8">
    <location>
        <begin position="339"/>
        <end position="355"/>
    </location>
</feature>
<feature type="transmembrane region" description="Helical" evidence="8">
    <location>
        <begin position="406"/>
        <end position="425"/>
    </location>
</feature>
<evidence type="ECO:0000313" key="11">
    <source>
        <dbReference type="EMBL" id="OGN08899.1"/>
    </source>
</evidence>
<feature type="transmembrane region" description="Helical" evidence="8">
    <location>
        <begin position="138"/>
        <end position="156"/>
    </location>
</feature>
<reference evidence="11 12" key="1">
    <citation type="journal article" date="2016" name="Nat. Commun.">
        <title>Thousands of microbial genomes shed light on interconnected biogeochemical processes in an aquifer system.</title>
        <authorList>
            <person name="Anantharaman K."/>
            <person name="Brown C.T."/>
            <person name="Hug L.A."/>
            <person name="Sharon I."/>
            <person name="Castelle C.J."/>
            <person name="Probst A.J."/>
            <person name="Thomas B.C."/>
            <person name="Singh A."/>
            <person name="Wilkins M.J."/>
            <person name="Karaoz U."/>
            <person name="Brodie E.L."/>
            <person name="Williams K.H."/>
            <person name="Hubbard S.S."/>
            <person name="Banfield J.F."/>
        </authorList>
    </citation>
    <scope>NUCLEOTIDE SEQUENCE [LARGE SCALE GENOMIC DNA]</scope>
</reference>
<dbReference type="InterPro" id="IPR003342">
    <property type="entry name" value="ArnT-like_N"/>
</dbReference>
<evidence type="ECO:0000256" key="2">
    <source>
        <dbReference type="ARBA" id="ARBA00022475"/>
    </source>
</evidence>
<sequence>MIKKLSIFVVLAALTLAITSLWNDSFTVDEIPHVGAGYSYITKGDFRLNPEHPPLAKDVAGFSLSLLSISQSAFSTQYWTGDVNGQWNFGRTLIYDRTNNVDVITRTAKTTMLIFFVLSALIIFRWTNELYGSGKSGLTALFLFAFSPTVLAHSRFVTTDMPALFGILLGTYFFIKFIRNPTRKSFWFAALAFGVAQLTKFSAVLLAPLFIFIIVAWSMANSFSLKSFTVLFIRSLILMALGIILVVWPVYALHTINYPPERQRNDAASNLATYGNRLFADPVVWASDKPMIRPLAQYAMGILMVNQRSAGGNTTFFLGEVRNYAWKYYFPVVYAIKEPLPFWLLTIAVLLYLAAKMKIPNSKFQIPNIRRWIKTYFVEFSMLLWIVMYWFLSIKANLNIGVRHLLPTYSFVYILLAGQIVKIIQNAKLKNSSRLGGIPKFYILIFTFLILLGWYITENIRVYPYYLTYFNQLAGGSSGGYRYVVDSNLDWGQDLKRLAMWVEKNISSASEDKIYLDYFGWADQNYYLKDKFVWLSAGKYKSTREFLADNLDGGYIAVSASFYMGSRENPETSYAWLDSYKPIATIGNSIFVWHIVP</sequence>
<evidence type="ECO:0000256" key="9">
    <source>
        <dbReference type="SAM" id="SignalP"/>
    </source>
</evidence>
<dbReference type="GO" id="GO:0009103">
    <property type="term" value="P:lipopolysaccharide biosynthetic process"/>
    <property type="evidence" value="ECO:0007669"/>
    <property type="project" value="UniProtKB-ARBA"/>
</dbReference>
<dbReference type="PANTHER" id="PTHR33908:SF11">
    <property type="entry name" value="MEMBRANE PROTEIN"/>
    <property type="match status" value="1"/>
</dbReference>
<feature type="transmembrane region" description="Helical" evidence="8">
    <location>
        <begin position="437"/>
        <end position="456"/>
    </location>
</feature>
<dbReference type="Pfam" id="PF02366">
    <property type="entry name" value="PMT"/>
    <property type="match status" value="1"/>
</dbReference>
<organism evidence="11 12">
    <name type="scientific">Candidatus Yanofskybacteria bacterium RIFCSPHIGHO2_02_FULL_41_11</name>
    <dbReference type="NCBI Taxonomy" id="1802675"/>
    <lineage>
        <taxon>Bacteria</taxon>
        <taxon>Candidatus Yanofskyibacteriota</taxon>
    </lineage>
</organism>
<evidence type="ECO:0000313" key="12">
    <source>
        <dbReference type="Proteomes" id="UP000177167"/>
    </source>
</evidence>
<dbReference type="GO" id="GO:0006493">
    <property type="term" value="P:protein O-linked glycosylation"/>
    <property type="evidence" value="ECO:0007669"/>
    <property type="project" value="InterPro"/>
</dbReference>
<name>A0A1F8F9G1_9BACT</name>
<feature type="transmembrane region" description="Helical" evidence="8">
    <location>
        <begin position="162"/>
        <end position="179"/>
    </location>
</feature>
<evidence type="ECO:0000256" key="6">
    <source>
        <dbReference type="ARBA" id="ARBA00022989"/>
    </source>
</evidence>
<feature type="transmembrane region" description="Helical" evidence="8">
    <location>
        <begin position="376"/>
        <end position="394"/>
    </location>
</feature>
<dbReference type="GO" id="GO:0016763">
    <property type="term" value="F:pentosyltransferase activity"/>
    <property type="evidence" value="ECO:0007669"/>
    <property type="project" value="TreeGrafter"/>
</dbReference>
<dbReference type="PANTHER" id="PTHR33908">
    <property type="entry name" value="MANNOSYLTRANSFERASE YKCB-RELATED"/>
    <property type="match status" value="1"/>
</dbReference>
<evidence type="ECO:0000256" key="1">
    <source>
        <dbReference type="ARBA" id="ARBA00004651"/>
    </source>
</evidence>
<protein>
    <recommendedName>
        <fullName evidence="10">ArnT-like N-terminal domain-containing protein</fullName>
    </recommendedName>
</protein>
<keyword evidence="4" id="KW-0808">Transferase</keyword>
<dbReference type="Proteomes" id="UP000177167">
    <property type="component" value="Unassembled WGS sequence"/>
</dbReference>
<evidence type="ECO:0000256" key="3">
    <source>
        <dbReference type="ARBA" id="ARBA00022676"/>
    </source>
</evidence>
<feature type="chain" id="PRO_5009535471" description="ArnT-like N-terminal domain-containing protein" evidence="9">
    <location>
        <begin position="23"/>
        <end position="597"/>
    </location>
</feature>
<feature type="signal peptide" evidence="9">
    <location>
        <begin position="1"/>
        <end position="22"/>
    </location>
</feature>
<keyword evidence="5 8" id="KW-0812">Transmembrane</keyword>
<keyword evidence="2" id="KW-1003">Cell membrane</keyword>
<dbReference type="AlphaFoldDB" id="A0A1F8F9G1"/>
<evidence type="ECO:0000256" key="4">
    <source>
        <dbReference type="ARBA" id="ARBA00022679"/>
    </source>
</evidence>
<feature type="transmembrane region" description="Helical" evidence="8">
    <location>
        <begin position="107"/>
        <end position="126"/>
    </location>
</feature>
<gene>
    <name evidence="11" type="ORF">A3J46_02455</name>
</gene>
<feature type="domain" description="ArnT-like N-terminal" evidence="10">
    <location>
        <begin position="7"/>
        <end position="247"/>
    </location>
</feature>
<evidence type="ECO:0000256" key="8">
    <source>
        <dbReference type="SAM" id="Phobius"/>
    </source>
</evidence>
<dbReference type="InterPro" id="IPR050297">
    <property type="entry name" value="LipidA_mod_glycosyltrf_83"/>
</dbReference>
<proteinExistence type="predicted"/>
<evidence type="ECO:0000259" key="10">
    <source>
        <dbReference type="Pfam" id="PF02366"/>
    </source>
</evidence>
<keyword evidence="6 8" id="KW-1133">Transmembrane helix</keyword>
<feature type="transmembrane region" description="Helical" evidence="8">
    <location>
        <begin position="231"/>
        <end position="254"/>
    </location>
</feature>
<dbReference type="GO" id="GO:0005886">
    <property type="term" value="C:plasma membrane"/>
    <property type="evidence" value="ECO:0007669"/>
    <property type="project" value="UniProtKB-SubCell"/>
</dbReference>
<evidence type="ECO:0000256" key="7">
    <source>
        <dbReference type="ARBA" id="ARBA00023136"/>
    </source>
</evidence>
<feature type="transmembrane region" description="Helical" evidence="8">
    <location>
        <begin position="186"/>
        <end position="219"/>
    </location>
</feature>
<keyword evidence="7 8" id="KW-0472">Membrane</keyword>
<keyword evidence="9" id="KW-0732">Signal</keyword>